<gene>
    <name evidence="9" type="ORF">A2704_06570</name>
</gene>
<comment type="caution">
    <text evidence="9">The sequence shown here is derived from an EMBL/GenBank/DDBJ whole genome shotgun (WGS) entry which is preliminary data.</text>
</comment>
<sequence length="497" mass="54734">MKRESNRRQATASEEVLEAALGLLGEGDSMVRLFQERIEKAPTDDLRARENVLASIFEDIVRELTDIRKNLDRTAVSGRLQETFSGREPGGVLVLTLSESEQTLVVVRTAISAATDALRPVLGSRSLQEAAGTIDWQALRALTSSTILDEAGGFFSVLYRRLPPVLGRRAVAVIENAYRTAAWLYPYLPATRYLLSVMPAGLLLPERAERLSQLERLVDRGAQDLSSANDRLQAQTKELIKTVGELKEANVKLQSVDAARSSFIGVVSHQFRTPLSAIRWTVNSLEDGGETMSAEERAEALAIVDQKAKFLIGALNKIFHTLAIDTDSAKLDLRPAFLWEIVQEQVEKIKKEAQAKGLVLTFDRSDDTLVQQNFDSQKISEVVEIILTNAVNFTPEGKVEAHILPVEREGRRFLALEVADTGIGIPKGELEKVFEKFFRGKEAIKTVADGTGLGMYIVKHFAEMHGGAVEVVSGPEGGTKVTVFLPLLESEEVQKRG</sequence>
<dbReference type="AlphaFoldDB" id="A0A1F6CQ48"/>
<evidence type="ECO:0000256" key="5">
    <source>
        <dbReference type="ARBA" id="ARBA00022777"/>
    </source>
</evidence>
<keyword evidence="3" id="KW-0597">Phosphoprotein</keyword>
<evidence type="ECO:0000256" key="4">
    <source>
        <dbReference type="ARBA" id="ARBA00022679"/>
    </source>
</evidence>
<evidence type="ECO:0000256" key="7">
    <source>
        <dbReference type="SAM" id="Coils"/>
    </source>
</evidence>
<dbReference type="GO" id="GO:0000155">
    <property type="term" value="F:phosphorelay sensor kinase activity"/>
    <property type="evidence" value="ECO:0007669"/>
    <property type="project" value="InterPro"/>
</dbReference>
<dbReference type="PROSITE" id="PS50109">
    <property type="entry name" value="HIS_KIN"/>
    <property type="match status" value="1"/>
</dbReference>
<dbReference type="PANTHER" id="PTHR43711">
    <property type="entry name" value="TWO-COMPONENT HISTIDINE KINASE"/>
    <property type="match status" value="1"/>
</dbReference>
<keyword evidence="5" id="KW-0418">Kinase</keyword>
<keyword evidence="7" id="KW-0175">Coiled coil</keyword>
<dbReference type="InterPro" id="IPR003661">
    <property type="entry name" value="HisK_dim/P_dom"/>
</dbReference>
<dbReference type="SMART" id="SM00387">
    <property type="entry name" value="HATPase_c"/>
    <property type="match status" value="1"/>
</dbReference>
<comment type="catalytic activity">
    <reaction evidence="1">
        <text>ATP + protein L-histidine = ADP + protein N-phospho-L-histidine.</text>
        <dbReference type="EC" id="2.7.13.3"/>
    </reaction>
</comment>
<dbReference type="PRINTS" id="PR00344">
    <property type="entry name" value="BCTRLSENSOR"/>
</dbReference>
<evidence type="ECO:0000256" key="6">
    <source>
        <dbReference type="ARBA" id="ARBA00023012"/>
    </source>
</evidence>
<dbReference type="SUPFAM" id="SSF55874">
    <property type="entry name" value="ATPase domain of HSP90 chaperone/DNA topoisomerase II/histidine kinase"/>
    <property type="match status" value="1"/>
</dbReference>
<feature type="coiled-coil region" evidence="7">
    <location>
        <begin position="222"/>
        <end position="249"/>
    </location>
</feature>
<dbReference type="Proteomes" id="UP000176445">
    <property type="component" value="Unassembled WGS sequence"/>
</dbReference>
<dbReference type="InterPro" id="IPR005467">
    <property type="entry name" value="His_kinase_dom"/>
</dbReference>
<dbReference type="SMART" id="SM00388">
    <property type="entry name" value="HisKA"/>
    <property type="match status" value="1"/>
</dbReference>
<reference evidence="9 10" key="1">
    <citation type="journal article" date="2016" name="Nat. Commun.">
        <title>Thousands of microbial genomes shed light on interconnected biogeochemical processes in an aquifer system.</title>
        <authorList>
            <person name="Anantharaman K."/>
            <person name="Brown C.T."/>
            <person name="Hug L.A."/>
            <person name="Sharon I."/>
            <person name="Castelle C.J."/>
            <person name="Probst A.J."/>
            <person name="Thomas B.C."/>
            <person name="Singh A."/>
            <person name="Wilkins M.J."/>
            <person name="Karaoz U."/>
            <person name="Brodie E.L."/>
            <person name="Williams K.H."/>
            <person name="Hubbard S.S."/>
            <person name="Banfield J.F."/>
        </authorList>
    </citation>
    <scope>NUCLEOTIDE SEQUENCE [LARGE SCALE GENOMIC DNA]</scope>
</reference>
<dbReference type="PANTHER" id="PTHR43711:SF31">
    <property type="entry name" value="HISTIDINE KINASE"/>
    <property type="match status" value="1"/>
</dbReference>
<dbReference type="EC" id="2.7.13.3" evidence="2"/>
<dbReference type="InterPro" id="IPR036890">
    <property type="entry name" value="HATPase_C_sf"/>
</dbReference>
<organism evidence="9 10">
    <name type="scientific">Candidatus Kaiserbacteria bacterium RIFCSPHIGHO2_01_FULL_54_36b</name>
    <dbReference type="NCBI Taxonomy" id="1798483"/>
    <lineage>
        <taxon>Bacteria</taxon>
        <taxon>Candidatus Kaiseribacteriota</taxon>
    </lineage>
</organism>
<dbReference type="InterPro" id="IPR003594">
    <property type="entry name" value="HATPase_dom"/>
</dbReference>
<dbReference type="CDD" id="cd00082">
    <property type="entry name" value="HisKA"/>
    <property type="match status" value="1"/>
</dbReference>
<dbReference type="InterPro" id="IPR050736">
    <property type="entry name" value="Sensor_HK_Regulatory"/>
</dbReference>
<keyword evidence="6" id="KW-0902">Two-component regulatory system</keyword>
<name>A0A1F6CQ48_9BACT</name>
<accession>A0A1F6CQ48</accession>
<evidence type="ECO:0000256" key="3">
    <source>
        <dbReference type="ARBA" id="ARBA00022553"/>
    </source>
</evidence>
<evidence type="ECO:0000313" key="10">
    <source>
        <dbReference type="Proteomes" id="UP000176445"/>
    </source>
</evidence>
<feature type="domain" description="Histidine kinase" evidence="8">
    <location>
        <begin position="266"/>
        <end position="489"/>
    </location>
</feature>
<evidence type="ECO:0000256" key="1">
    <source>
        <dbReference type="ARBA" id="ARBA00000085"/>
    </source>
</evidence>
<dbReference type="EMBL" id="MFKW01000035">
    <property type="protein sequence ID" value="OGG51220.1"/>
    <property type="molecule type" value="Genomic_DNA"/>
</dbReference>
<evidence type="ECO:0000259" key="8">
    <source>
        <dbReference type="PROSITE" id="PS50109"/>
    </source>
</evidence>
<dbReference type="Gene3D" id="1.10.287.130">
    <property type="match status" value="1"/>
</dbReference>
<evidence type="ECO:0000313" key="9">
    <source>
        <dbReference type="EMBL" id="OGG51220.1"/>
    </source>
</evidence>
<evidence type="ECO:0000256" key="2">
    <source>
        <dbReference type="ARBA" id="ARBA00012438"/>
    </source>
</evidence>
<dbReference type="InterPro" id="IPR036097">
    <property type="entry name" value="HisK_dim/P_sf"/>
</dbReference>
<proteinExistence type="predicted"/>
<dbReference type="Pfam" id="PF02518">
    <property type="entry name" value="HATPase_c"/>
    <property type="match status" value="1"/>
</dbReference>
<protein>
    <recommendedName>
        <fullName evidence="2">histidine kinase</fullName>
        <ecNumber evidence="2">2.7.13.3</ecNumber>
    </recommendedName>
</protein>
<dbReference type="Gene3D" id="3.30.565.10">
    <property type="entry name" value="Histidine kinase-like ATPase, C-terminal domain"/>
    <property type="match status" value="1"/>
</dbReference>
<dbReference type="CDD" id="cd00075">
    <property type="entry name" value="HATPase"/>
    <property type="match status" value="1"/>
</dbReference>
<dbReference type="SUPFAM" id="SSF47384">
    <property type="entry name" value="Homodimeric domain of signal transducing histidine kinase"/>
    <property type="match status" value="1"/>
</dbReference>
<dbReference type="Pfam" id="PF00512">
    <property type="entry name" value="HisKA"/>
    <property type="match status" value="1"/>
</dbReference>
<keyword evidence="4" id="KW-0808">Transferase</keyword>
<dbReference type="InterPro" id="IPR004358">
    <property type="entry name" value="Sig_transdc_His_kin-like_C"/>
</dbReference>